<dbReference type="RefSeq" id="WP_042531518.1">
    <property type="nucleotide sequence ID" value="NZ_CP010827.1"/>
</dbReference>
<feature type="domain" description="L-asparaginase N-terminal" evidence="7">
    <location>
        <begin position="4"/>
        <end position="172"/>
    </location>
</feature>
<dbReference type="PRINTS" id="PR00139">
    <property type="entry name" value="ASNGLNASE"/>
</dbReference>
<dbReference type="Pfam" id="PF17763">
    <property type="entry name" value="Asparaginase_C"/>
    <property type="match status" value="1"/>
</dbReference>
<proteinExistence type="inferred from homology"/>
<evidence type="ECO:0000259" key="8">
    <source>
        <dbReference type="Pfam" id="PF17763"/>
    </source>
</evidence>
<reference evidence="10 12" key="2">
    <citation type="submission" date="2022-02" db="EMBL/GenBank/DDBJ databases">
        <title>Uncovering new skin microbiome diversity through culturing and metagenomics.</title>
        <authorList>
            <person name="Conlan S."/>
            <person name="Deming C."/>
            <person name="Nisc Comparative Sequencing Program N."/>
            <person name="Segre J.A."/>
        </authorList>
    </citation>
    <scope>NUCLEOTIDE SEQUENCE [LARGE SCALE GENOMIC DNA]</scope>
    <source>
        <strain evidence="10 12">ACRQV</strain>
    </source>
</reference>
<evidence type="ECO:0000313" key="12">
    <source>
        <dbReference type="Proteomes" id="UP001521911"/>
    </source>
</evidence>
<evidence type="ECO:0000256" key="1">
    <source>
        <dbReference type="ARBA" id="ARBA00010518"/>
    </source>
</evidence>
<evidence type="ECO:0000313" key="11">
    <source>
        <dbReference type="Proteomes" id="UP000031890"/>
    </source>
</evidence>
<dbReference type="CDD" id="cd08964">
    <property type="entry name" value="L-asparaginase_II"/>
    <property type="match status" value="1"/>
</dbReference>
<dbReference type="PROSITE" id="PS00144">
    <property type="entry name" value="ASN_GLN_ASE_1"/>
    <property type="match status" value="1"/>
</dbReference>
<dbReference type="AlphaFoldDB" id="A0A0B6ES00"/>
<dbReference type="GO" id="GO:0006528">
    <property type="term" value="P:asparagine metabolic process"/>
    <property type="evidence" value="ECO:0007669"/>
    <property type="project" value="InterPro"/>
</dbReference>
<dbReference type="PROSITE" id="PS51732">
    <property type="entry name" value="ASN_GLN_ASE_3"/>
    <property type="match status" value="1"/>
</dbReference>
<evidence type="ECO:0000256" key="4">
    <source>
        <dbReference type="PIRSR" id="PIRSR001220-1"/>
    </source>
</evidence>
<dbReference type="InterPro" id="IPR027473">
    <property type="entry name" value="L-asparaginase_C"/>
</dbReference>
<dbReference type="Gene3D" id="3.40.50.1170">
    <property type="entry name" value="L-asparaginase, N-terminal domain"/>
    <property type="match status" value="1"/>
</dbReference>
<evidence type="ECO:0000313" key="9">
    <source>
        <dbReference type="EMBL" id="AJI79307.1"/>
    </source>
</evidence>
<dbReference type="PANTHER" id="PTHR11707:SF28">
    <property type="entry name" value="60 KDA LYSOPHOSPHOLIPASE"/>
    <property type="match status" value="1"/>
</dbReference>
<evidence type="ECO:0000256" key="6">
    <source>
        <dbReference type="PROSITE-ProRule" id="PRU10099"/>
    </source>
</evidence>
<dbReference type="PIRSF" id="PIRSF001220">
    <property type="entry name" value="L-ASNase_gatD"/>
    <property type="match status" value="1"/>
</dbReference>
<evidence type="ECO:0000256" key="5">
    <source>
        <dbReference type="PIRSR" id="PIRSR001220-2"/>
    </source>
</evidence>
<dbReference type="EC" id="3.5.1.1" evidence="2"/>
<dbReference type="InterPro" id="IPR006034">
    <property type="entry name" value="Asparaginase/glutaminase-like"/>
</dbReference>
<dbReference type="PANTHER" id="PTHR11707">
    <property type="entry name" value="L-ASPARAGINASE"/>
    <property type="match status" value="1"/>
</dbReference>
<keyword evidence="12" id="KW-1185">Reference proteome</keyword>
<dbReference type="HOGENOM" id="CLU_019134_1_0_11"/>
<dbReference type="InterPro" id="IPR020827">
    <property type="entry name" value="Asparaginase/glutaminase_AS1"/>
</dbReference>
<dbReference type="Proteomes" id="UP000031890">
    <property type="component" value="Chromosome"/>
</dbReference>
<dbReference type="KEGG" id="csx:CSING_08940"/>
<evidence type="ECO:0000313" key="10">
    <source>
        <dbReference type="EMBL" id="MCG7275005.1"/>
    </source>
</evidence>
<evidence type="ECO:0000256" key="3">
    <source>
        <dbReference type="ARBA" id="ARBA00022801"/>
    </source>
</evidence>
<dbReference type="EMBL" id="JAKRDF010000001">
    <property type="protein sequence ID" value="MCG7275005.1"/>
    <property type="molecule type" value="Genomic_DNA"/>
</dbReference>
<dbReference type="InterPro" id="IPR037152">
    <property type="entry name" value="L-asparaginase_N_sf"/>
</dbReference>
<dbReference type="OrthoDB" id="9788068at2"/>
<dbReference type="SFLD" id="SFLDS00057">
    <property type="entry name" value="Glutaminase/Asparaginase"/>
    <property type="match status" value="1"/>
</dbReference>
<evidence type="ECO:0000259" key="7">
    <source>
        <dbReference type="Pfam" id="PF00710"/>
    </source>
</evidence>
<sequence length="312" mass="32009">MTFALIATGGTIACTTVEDGSLVPTVSGQQLVESLDDSPADAQSFDVIEFRQLDSSSITLADLDELLACVQSQLARDEIEGVLITHGTDSMEETALALSLFDLGSGPIVVTGAQRSFDHPQGDGPRNLRDALELLRTKKSGVWVQFGGRTIAGRGARKWHTSHLNGFEELPVGEPLHAPLPLVPLAPHTVSIIAAYPGSDAALVDASLTHSSGLIIEALGSGNMGEEMGAGVARALEAGIPVVISTRTPYGKTKLAYGGAGGGATVGELGAVASGAFRAGQARILLAAALATGTPVADIFAQAPATRTYTAD</sequence>
<keyword evidence="3 9" id="KW-0378">Hydrolase</keyword>
<feature type="active site" evidence="6">
    <location>
        <position position="11"/>
    </location>
</feature>
<dbReference type="PIRSF" id="PIRSF500176">
    <property type="entry name" value="L_ASNase"/>
    <property type="match status" value="1"/>
</dbReference>
<name>A0A0B6ES00_9CORY</name>
<feature type="active site" description="O-isoaspartyl threonine intermediate" evidence="4">
    <location>
        <position position="11"/>
    </location>
</feature>
<dbReference type="InterPro" id="IPR027474">
    <property type="entry name" value="L-asparaginase_N"/>
</dbReference>
<accession>A0A0B6ES00</accession>
<dbReference type="Proteomes" id="UP001521911">
    <property type="component" value="Unassembled WGS sequence"/>
</dbReference>
<organism evidence="9 11">
    <name type="scientific">Corynebacterium singulare</name>
    <dbReference type="NCBI Taxonomy" id="161899"/>
    <lineage>
        <taxon>Bacteria</taxon>
        <taxon>Bacillati</taxon>
        <taxon>Actinomycetota</taxon>
        <taxon>Actinomycetes</taxon>
        <taxon>Mycobacteriales</taxon>
        <taxon>Corynebacteriaceae</taxon>
        <taxon>Corynebacterium</taxon>
    </lineage>
</organism>
<dbReference type="EMBL" id="CP010827">
    <property type="protein sequence ID" value="AJI79307.1"/>
    <property type="molecule type" value="Genomic_DNA"/>
</dbReference>
<feature type="domain" description="Asparaginase/glutaminase C-terminal" evidence="8">
    <location>
        <begin position="190"/>
        <end position="299"/>
    </location>
</feature>
<dbReference type="InterPro" id="IPR036152">
    <property type="entry name" value="Asp/glu_Ase-like_sf"/>
</dbReference>
<dbReference type="Pfam" id="PF00710">
    <property type="entry name" value="Asparaginase"/>
    <property type="match status" value="1"/>
</dbReference>
<protein>
    <recommendedName>
        <fullName evidence="2">asparaginase</fullName>
        <ecNumber evidence="2">3.5.1.1</ecNumber>
    </recommendedName>
</protein>
<dbReference type="SMART" id="SM00870">
    <property type="entry name" value="Asparaginase"/>
    <property type="match status" value="1"/>
</dbReference>
<reference evidence="9 11" key="1">
    <citation type="journal article" date="2015" name="Genome Announc.">
        <title>Complete Genome Sequence and Annotation of Corynebacterium singulare DSM 44357, Isolated from a Human Semen Specimen.</title>
        <authorList>
            <person name="Merten M."/>
            <person name="Brinkrolf K."/>
            <person name="Albersmeier A."/>
            <person name="Kutter Y."/>
            <person name="Ruckert C."/>
            <person name="Tauch A."/>
        </authorList>
    </citation>
    <scope>NUCLEOTIDE SEQUENCE [LARGE SCALE GENOMIC DNA]</scope>
    <source>
        <strain evidence="9">IBS B52218</strain>
    </source>
</reference>
<feature type="binding site" evidence="5">
    <location>
        <begin position="88"/>
        <end position="89"/>
    </location>
    <ligand>
        <name>substrate</name>
    </ligand>
</feature>
<dbReference type="GO" id="GO:0004067">
    <property type="term" value="F:asparaginase activity"/>
    <property type="evidence" value="ECO:0007669"/>
    <property type="project" value="UniProtKB-UniRule"/>
</dbReference>
<dbReference type="InterPro" id="IPR040919">
    <property type="entry name" value="Asparaginase_C"/>
</dbReference>
<comment type="similarity">
    <text evidence="1">Belongs to the asparaginase 1 family.</text>
</comment>
<evidence type="ECO:0000256" key="2">
    <source>
        <dbReference type="ARBA" id="ARBA00012920"/>
    </source>
</evidence>
<feature type="binding site" evidence="5">
    <location>
        <position position="55"/>
    </location>
    <ligand>
        <name>substrate</name>
    </ligand>
</feature>
<dbReference type="SUPFAM" id="SSF53774">
    <property type="entry name" value="Glutaminase/Asparaginase"/>
    <property type="match status" value="1"/>
</dbReference>
<dbReference type="STRING" id="161899.CSING_08940"/>
<dbReference type="Gene3D" id="3.40.50.40">
    <property type="match status" value="1"/>
</dbReference>
<dbReference type="InterPro" id="IPR004550">
    <property type="entry name" value="AsnASE_II"/>
</dbReference>
<gene>
    <name evidence="9" type="primary">ansA</name>
    <name evidence="9" type="ORF">CSING_08940</name>
    <name evidence="10" type="ORF">MHK08_00720</name>
</gene>